<dbReference type="Proteomes" id="UP001595615">
    <property type="component" value="Unassembled WGS sequence"/>
</dbReference>
<reference evidence="4" key="1">
    <citation type="journal article" date="2019" name="Int. J. Syst. Evol. Microbiol.">
        <title>The Global Catalogue of Microorganisms (GCM) 10K type strain sequencing project: providing services to taxonomists for standard genome sequencing and annotation.</title>
        <authorList>
            <consortium name="The Broad Institute Genomics Platform"/>
            <consortium name="The Broad Institute Genome Sequencing Center for Infectious Disease"/>
            <person name="Wu L."/>
            <person name="Ma J."/>
        </authorList>
    </citation>
    <scope>NUCLEOTIDE SEQUENCE [LARGE SCALE GENOMIC DNA]</scope>
    <source>
        <strain evidence="4">KCTC 42644</strain>
    </source>
</reference>
<protein>
    <submittedName>
        <fullName evidence="3">MBL fold metallo-hydrolase</fullName>
    </submittedName>
</protein>
<dbReference type="PANTHER" id="PTHR42951">
    <property type="entry name" value="METALLO-BETA-LACTAMASE DOMAIN-CONTAINING"/>
    <property type="match status" value="1"/>
</dbReference>
<keyword evidence="4" id="KW-1185">Reference proteome</keyword>
<dbReference type="SMART" id="SM00849">
    <property type="entry name" value="Lactamase_B"/>
    <property type="match status" value="1"/>
</dbReference>
<dbReference type="Gene3D" id="3.60.15.10">
    <property type="entry name" value="Ribonuclease Z/Hydroxyacylglutathione hydrolase-like"/>
    <property type="match status" value="1"/>
</dbReference>
<name>A0ABV7XBJ5_9SPHN</name>
<proteinExistence type="inferred from homology"/>
<evidence type="ECO:0000259" key="2">
    <source>
        <dbReference type="SMART" id="SM00849"/>
    </source>
</evidence>
<dbReference type="SUPFAM" id="SSF56281">
    <property type="entry name" value="Metallo-hydrolase/oxidoreductase"/>
    <property type="match status" value="1"/>
</dbReference>
<dbReference type="PANTHER" id="PTHR42951:SF4">
    <property type="entry name" value="ACYL-COENZYME A THIOESTERASE MBLAC2"/>
    <property type="match status" value="1"/>
</dbReference>
<evidence type="ECO:0000256" key="1">
    <source>
        <dbReference type="ARBA" id="ARBA00005250"/>
    </source>
</evidence>
<sequence length="323" mass="34600">MAGYGKGLVDLGSGIYAYLQPDGSWGWSNAGLIRDGDEALLVDTLFDEPLTAEMLGVMRDATGLGASDIGTVVNTHANGDHTHGNGLLPQAEIVASEASAKEMAEFSPQMLAQLKAAGAAGQLGVAGNYFAEIFAPFDFAGVNSRAPTQTFNGRLDLKVGDKGVRLIEVGPAHTAGDVLVHVPTDRTVFTGDILFIEGTPIMWEGPVSNWLAACEMILDMDVDHIVPGHGPLTDRAGVRAVHDYLGYITQEARKRYDAGMSAADAAFDIGLGRFDAWSDAERLAVNVDTLYREFAHDHSPRNTLALFELMGRLYYDRKGRTAA</sequence>
<feature type="domain" description="Metallo-beta-lactamase" evidence="2">
    <location>
        <begin position="27"/>
        <end position="229"/>
    </location>
</feature>
<dbReference type="InterPro" id="IPR036866">
    <property type="entry name" value="RibonucZ/Hydroxyglut_hydro"/>
</dbReference>
<dbReference type="RefSeq" id="WP_380862113.1">
    <property type="nucleotide sequence ID" value="NZ_JBHRXV010000011.1"/>
</dbReference>
<gene>
    <name evidence="3" type="ORF">ACFOMD_13180</name>
</gene>
<evidence type="ECO:0000313" key="4">
    <source>
        <dbReference type="Proteomes" id="UP001595615"/>
    </source>
</evidence>
<dbReference type="CDD" id="cd16282">
    <property type="entry name" value="metallo-hydrolase-like_MBL-fold"/>
    <property type="match status" value="1"/>
</dbReference>
<comment type="similarity">
    <text evidence="1">Belongs to the metallo-beta-lactamase superfamily. Class-B beta-lactamase family.</text>
</comment>
<dbReference type="InterPro" id="IPR050855">
    <property type="entry name" value="NDM-1-like"/>
</dbReference>
<dbReference type="InterPro" id="IPR001279">
    <property type="entry name" value="Metallo-B-lactamas"/>
</dbReference>
<comment type="caution">
    <text evidence="3">The sequence shown here is derived from an EMBL/GenBank/DDBJ whole genome shotgun (WGS) entry which is preliminary data.</text>
</comment>
<evidence type="ECO:0000313" key="3">
    <source>
        <dbReference type="EMBL" id="MFC3713530.1"/>
    </source>
</evidence>
<accession>A0ABV7XBJ5</accession>
<organism evidence="3 4">
    <name type="scientific">Sphingoaurantiacus capsulatus</name>
    <dbReference type="NCBI Taxonomy" id="1771310"/>
    <lineage>
        <taxon>Bacteria</taxon>
        <taxon>Pseudomonadati</taxon>
        <taxon>Pseudomonadota</taxon>
        <taxon>Alphaproteobacteria</taxon>
        <taxon>Sphingomonadales</taxon>
        <taxon>Sphingosinicellaceae</taxon>
        <taxon>Sphingoaurantiacus</taxon>
    </lineage>
</organism>
<dbReference type="EMBL" id="JBHRXV010000011">
    <property type="protein sequence ID" value="MFC3713530.1"/>
    <property type="molecule type" value="Genomic_DNA"/>
</dbReference>
<dbReference type="Pfam" id="PF00753">
    <property type="entry name" value="Lactamase_B"/>
    <property type="match status" value="1"/>
</dbReference>